<evidence type="ECO:0000256" key="5">
    <source>
        <dbReference type="SAM" id="SignalP"/>
    </source>
</evidence>
<evidence type="ECO:0000256" key="1">
    <source>
        <dbReference type="ARBA" id="ARBA00009209"/>
    </source>
</evidence>
<feature type="region of interest" description="Disordered" evidence="4">
    <location>
        <begin position="384"/>
        <end position="413"/>
    </location>
</feature>
<dbReference type="PRINTS" id="PR00735">
    <property type="entry name" value="GLHYDRLASE8"/>
</dbReference>
<dbReference type="CDD" id="cd14254">
    <property type="entry name" value="Dockerin_II"/>
    <property type="match status" value="1"/>
</dbReference>
<feature type="domain" description="Dockerin" evidence="6">
    <location>
        <begin position="411"/>
        <end position="473"/>
    </location>
</feature>
<dbReference type="GO" id="GO:0000272">
    <property type="term" value="P:polysaccharide catabolic process"/>
    <property type="evidence" value="ECO:0007669"/>
    <property type="project" value="InterPro"/>
</dbReference>
<dbReference type="Gene3D" id="2.60.40.4130">
    <property type="match status" value="1"/>
</dbReference>
<proteinExistence type="inferred from homology"/>
<dbReference type="RefSeq" id="WP_036944617.1">
    <property type="nucleotide sequence ID" value="NZ_JQKC01000033.1"/>
</dbReference>
<dbReference type="Proteomes" id="UP000036923">
    <property type="component" value="Unassembled WGS sequence"/>
</dbReference>
<evidence type="ECO:0000313" key="8">
    <source>
        <dbReference type="Proteomes" id="UP000036923"/>
    </source>
</evidence>
<feature type="signal peptide" evidence="5">
    <location>
        <begin position="1"/>
        <end position="26"/>
    </location>
</feature>
<gene>
    <name evidence="7" type="ORF">Bccel_3527</name>
</gene>
<dbReference type="AlphaFoldDB" id="A0A0L6JR53"/>
<comment type="caution">
    <text evidence="7">The sequence shown here is derived from an EMBL/GenBank/DDBJ whole genome shotgun (WGS) entry which is preliminary data.</text>
</comment>
<keyword evidence="5" id="KW-0732">Signal</keyword>
<dbReference type="Pfam" id="PF00404">
    <property type="entry name" value="Dockerin_1"/>
    <property type="match status" value="1"/>
</dbReference>
<dbReference type="InterPro" id="IPR002105">
    <property type="entry name" value="Dockerin_1_rpt"/>
</dbReference>
<dbReference type="PROSITE" id="PS51766">
    <property type="entry name" value="DOCKERIN"/>
    <property type="match status" value="1"/>
</dbReference>
<protein>
    <submittedName>
        <fullName evidence="7">Licheninase</fullName>
        <ecNumber evidence="7">3.2.1.73</ecNumber>
    </submittedName>
</protein>
<evidence type="ECO:0000256" key="3">
    <source>
        <dbReference type="ARBA" id="ARBA00023295"/>
    </source>
</evidence>
<evidence type="ECO:0000313" key="7">
    <source>
        <dbReference type="EMBL" id="KNY28253.1"/>
    </source>
</evidence>
<reference evidence="8" key="1">
    <citation type="submission" date="2015-07" db="EMBL/GenBank/DDBJ databases">
        <title>Near-Complete Genome Sequence of the Cellulolytic Bacterium Bacteroides (Pseudobacteroides) cellulosolvens ATCC 35603.</title>
        <authorList>
            <person name="Dassa B."/>
            <person name="Utturkar S.M."/>
            <person name="Klingeman D.M."/>
            <person name="Hurt R.A."/>
            <person name="Keller M."/>
            <person name="Xu J."/>
            <person name="Reddy Y.H.K."/>
            <person name="Borovok I."/>
            <person name="Grinberg I.R."/>
            <person name="Lamed R."/>
            <person name="Zhivin O."/>
            <person name="Bayer E.A."/>
            <person name="Brown S.D."/>
        </authorList>
    </citation>
    <scope>NUCLEOTIDE SEQUENCE [LARGE SCALE GENOMIC DNA]</scope>
    <source>
        <strain evidence="8">DSM 2933</strain>
    </source>
</reference>
<feature type="chain" id="PRO_5005565778" evidence="5">
    <location>
        <begin position="27"/>
        <end position="473"/>
    </location>
</feature>
<dbReference type="Gene3D" id="1.50.10.10">
    <property type="match status" value="1"/>
</dbReference>
<dbReference type="SUPFAM" id="SSF48208">
    <property type="entry name" value="Six-hairpin glycosidases"/>
    <property type="match status" value="1"/>
</dbReference>
<organism evidence="7 8">
    <name type="scientific">Pseudobacteroides cellulosolvens ATCC 35603 = DSM 2933</name>
    <dbReference type="NCBI Taxonomy" id="398512"/>
    <lineage>
        <taxon>Bacteria</taxon>
        <taxon>Bacillati</taxon>
        <taxon>Bacillota</taxon>
        <taxon>Clostridia</taxon>
        <taxon>Eubacteriales</taxon>
        <taxon>Oscillospiraceae</taxon>
        <taxon>Pseudobacteroides</taxon>
    </lineage>
</organism>
<dbReference type="Pfam" id="PF01270">
    <property type="entry name" value="Glyco_hydro_8"/>
    <property type="match status" value="1"/>
</dbReference>
<keyword evidence="3 7" id="KW-0326">Glycosidase</keyword>
<name>A0A0L6JR53_9FIRM</name>
<sequence length="473" mass="51709" precursor="true">MKKLGLFFLICTLIVSSIVSLNVSYAADLSFPYNATYAAGFNSQADDQAQANEMLRNEYNEWKAARVTQNGAGGNLRVQRGSSDSYDTVSEGIGYGMVLSAYFDDRTTFDSLWKYAKAHFNSNGLMGWHVDANGNFVGTGGSGAATDAEEDMAIALIMATKKWGTYESDAKTLLRNMMSKEVEPGTYVLKPGDTWGGSNVTNPSYFAPGYYRVYAEFTGDQNWLKVADKCYEILNKCRNSNTGLVPDWCTAQGTQASGQGYDFKYDAVRTPWRIAVDYSWYGTSSAKTVCDGMSKFFKNGGISSIGDGYSISGNKISNNHSSTFVSCIASGAMTGFDATFAKDMYNDCLKTKDAYSTGWSYYGNSLRMMILLHLTGNFPNPLKYSPASATPTPTSTPSRPSNTPTPTKQTGNQVVEDVNRDRAVNMADVVQLATCFNATRGTNKYIANCDINNDGSINMSDVIMIAVKFNYTY</sequence>
<dbReference type="InterPro" id="IPR016134">
    <property type="entry name" value="Dockerin_dom"/>
</dbReference>
<feature type="compositionally biased region" description="Low complexity" evidence="4">
    <location>
        <begin position="385"/>
        <end position="407"/>
    </location>
</feature>
<dbReference type="InterPro" id="IPR012341">
    <property type="entry name" value="6hp_glycosidase-like_sf"/>
</dbReference>
<dbReference type="PATRIC" id="fig|398512.5.peg.3694"/>
<dbReference type="GO" id="GO:0042972">
    <property type="term" value="F:licheninase activity"/>
    <property type="evidence" value="ECO:0007669"/>
    <property type="project" value="UniProtKB-EC"/>
</dbReference>
<dbReference type="InterPro" id="IPR008928">
    <property type="entry name" value="6-hairpin_glycosidase_sf"/>
</dbReference>
<dbReference type="STRING" id="398512.Bccel_3527"/>
<dbReference type="EMBL" id="LGTC01000001">
    <property type="protein sequence ID" value="KNY28253.1"/>
    <property type="molecule type" value="Genomic_DNA"/>
</dbReference>
<dbReference type="InterPro" id="IPR036439">
    <property type="entry name" value="Dockerin_dom_sf"/>
</dbReference>
<dbReference type="InterPro" id="IPR018247">
    <property type="entry name" value="EF_Hand_1_Ca_BS"/>
</dbReference>
<dbReference type="PROSITE" id="PS00018">
    <property type="entry name" value="EF_HAND_1"/>
    <property type="match status" value="1"/>
</dbReference>
<accession>A0A0L6JR53</accession>
<keyword evidence="8" id="KW-1185">Reference proteome</keyword>
<dbReference type="EC" id="3.2.1.73" evidence="7"/>
<comment type="similarity">
    <text evidence="1">Belongs to the glycosyl hydrolase 8 (cellulase D) family.</text>
</comment>
<keyword evidence="2 7" id="KW-0378">Hydrolase</keyword>
<dbReference type="InterPro" id="IPR002037">
    <property type="entry name" value="Glyco_hydro_8"/>
</dbReference>
<evidence type="ECO:0000259" key="6">
    <source>
        <dbReference type="PROSITE" id="PS51766"/>
    </source>
</evidence>
<dbReference type="OrthoDB" id="9803461at2"/>
<dbReference type="SUPFAM" id="SSF63446">
    <property type="entry name" value="Type I dockerin domain"/>
    <property type="match status" value="1"/>
</dbReference>
<evidence type="ECO:0000256" key="2">
    <source>
        <dbReference type="ARBA" id="ARBA00022801"/>
    </source>
</evidence>
<evidence type="ECO:0000256" key="4">
    <source>
        <dbReference type="SAM" id="MobiDB-lite"/>
    </source>
</evidence>
<dbReference type="eggNOG" id="COG3405">
    <property type="taxonomic scope" value="Bacteria"/>
</dbReference>